<evidence type="ECO:0000256" key="9">
    <source>
        <dbReference type="ARBA" id="ARBA00023204"/>
    </source>
</evidence>
<comment type="subcellular location">
    <subcellularLocation>
        <location evidence="12">Nucleus</location>
    </subcellularLocation>
    <subcellularLocation>
        <location evidence="12">Chromosome</location>
    </subcellularLocation>
</comment>
<keyword evidence="16" id="KW-1185">Reference proteome</keyword>
<comment type="similarity">
    <text evidence="1 12">Belongs to the SSRP1 family.</text>
</comment>
<evidence type="ECO:0000256" key="5">
    <source>
        <dbReference type="ARBA" id="ARBA00022763"/>
    </source>
</evidence>
<dbReference type="Pfam" id="PF21103">
    <property type="entry name" value="PH1_SSRP1-like"/>
    <property type="match status" value="1"/>
</dbReference>
<dbReference type="GO" id="GO:0006260">
    <property type="term" value="P:DNA replication"/>
    <property type="evidence" value="ECO:0007669"/>
    <property type="project" value="UniProtKB-KW"/>
</dbReference>
<dbReference type="Gene3D" id="2.30.29.220">
    <property type="entry name" value="Structure-specific recognition protein (SSRP1)"/>
    <property type="match status" value="1"/>
</dbReference>
<comment type="caution">
    <text evidence="15">The sequence shown here is derived from an EMBL/GenBank/DDBJ whole genome shotgun (WGS) entry which is preliminary data.</text>
</comment>
<dbReference type="PRINTS" id="PR00887">
    <property type="entry name" value="SSRCOGNITION"/>
</dbReference>
<keyword evidence="8 12" id="KW-0804">Transcription</keyword>
<dbReference type="AlphaFoldDB" id="A0AAW1STR5"/>
<organism evidence="15 16">
    <name type="scientific">Apatococcus fuscideae</name>
    <dbReference type="NCBI Taxonomy" id="2026836"/>
    <lineage>
        <taxon>Eukaryota</taxon>
        <taxon>Viridiplantae</taxon>
        <taxon>Chlorophyta</taxon>
        <taxon>core chlorophytes</taxon>
        <taxon>Trebouxiophyceae</taxon>
        <taxon>Chlorellales</taxon>
        <taxon>Chlorellaceae</taxon>
        <taxon>Apatococcus</taxon>
    </lineage>
</organism>
<evidence type="ECO:0000256" key="13">
    <source>
        <dbReference type="SAM" id="MobiDB-lite"/>
    </source>
</evidence>
<dbReference type="Pfam" id="PF17292">
    <property type="entry name" value="POB3_N"/>
    <property type="match status" value="1"/>
</dbReference>
<dbReference type="InterPro" id="IPR048993">
    <property type="entry name" value="SSRP1-like_PH1"/>
</dbReference>
<evidence type="ECO:0000256" key="10">
    <source>
        <dbReference type="ARBA" id="ARBA00023242"/>
    </source>
</evidence>
<dbReference type="CDD" id="cd13231">
    <property type="entry name" value="PH2_SSRP1-like"/>
    <property type="match status" value="1"/>
</dbReference>
<dbReference type="GO" id="GO:0006281">
    <property type="term" value="P:DNA repair"/>
    <property type="evidence" value="ECO:0007669"/>
    <property type="project" value="UniProtKB-KW"/>
</dbReference>
<dbReference type="GO" id="GO:0003677">
    <property type="term" value="F:DNA binding"/>
    <property type="evidence" value="ECO:0007669"/>
    <property type="project" value="UniProtKB-UniRule"/>
</dbReference>
<dbReference type="GO" id="GO:0035101">
    <property type="term" value="C:FACT complex"/>
    <property type="evidence" value="ECO:0007669"/>
    <property type="project" value="TreeGrafter"/>
</dbReference>
<dbReference type="InterPro" id="IPR050454">
    <property type="entry name" value="RTT106/SSRP1_HistChap/FACT"/>
</dbReference>
<feature type="DNA-binding region" description="HMG box" evidence="11">
    <location>
        <begin position="573"/>
        <end position="641"/>
    </location>
</feature>
<dbReference type="PANTHER" id="PTHR45849">
    <property type="entry name" value="FACT COMPLEX SUBUNIT SSRP1"/>
    <property type="match status" value="1"/>
</dbReference>
<dbReference type="InterPro" id="IPR000969">
    <property type="entry name" value="SSRP1/POB3"/>
</dbReference>
<dbReference type="InterPro" id="IPR035417">
    <property type="entry name" value="SSRP1/POB3_N"/>
</dbReference>
<comment type="function">
    <text evidence="12">Component of the FACT complex, a general chromatin factor that acts to reorganize nucleosomes. The FACT complex is involved in multiple processes that require DNA as a template such as mRNA elongation, DNA replication and DNA repair. During transcription elongation the FACT complex acts as a histone chaperone that both destabilizes and restores nucleosomal structure. It facilitates the passage of RNA polymerase II and transcription by promoting the dissociation of one histone H2A-H2B dimer from the nucleosome, then subsequently promotes the reestablishment of the nucleosome following the passage of RNA polymerase II.</text>
</comment>
<dbReference type="CDD" id="cd01390">
    <property type="entry name" value="HMG-box_NHP6-like"/>
    <property type="match status" value="1"/>
</dbReference>
<dbReference type="Proteomes" id="UP001485043">
    <property type="component" value="Unassembled WGS sequence"/>
</dbReference>
<gene>
    <name evidence="15" type="ORF">WJX84_009013</name>
</gene>
<proteinExistence type="inferred from homology"/>
<dbReference type="InterPro" id="IPR013719">
    <property type="entry name" value="RTT106/SPT16-like_middle_dom"/>
</dbReference>
<protein>
    <recommendedName>
        <fullName evidence="12">FACT complex subunit SSRP1</fullName>
    </recommendedName>
</protein>
<evidence type="ECO:0000256" key="4">
    <source>
        <dbReference type="ARBA" id="ARBA00022705"/>
    </source>
</evidence>
<dbReference type="EMBL" id="JALJOV010001051">
    <property type="protein sequence ID" value="KAK9855492.1"/>
    <property type="molecule type" value="Genomic_DNA"/>
</dbReference>
<evidence type="ECO:0000313" key="16">
    <source>
        <dbReference type="Proteomes" id="UP001485043"/>
    </source>
</evidence>
<dbReference type="Gene3D" id="2.30.29.150">
    <property type="match status" value="1"/>
</dbReference>
<evidence type="ECO:0000259" key="14">
    <source>
        <dbReference type="PROSITE" id="PS50118"/>
    </source>
</evidence>
<dbReference type="PANTHER" id="PTHR45849:SF1">
    <property type="entry name" value="FACT COMPLEX SUBUNIT SSRP1"/>
    <property type="match status" value="1"/>
</dbReference>
<dbReference type="Gene3D" id="1.10.30.10">
    <property type="entry name" value="High mobility group box domain"/>
    <property type="match status" value="1"/>
</dbReference>
<sequence length="660" mass="71914">MSTQQFRDISLGSRSGTSTGQLHTSGTVLFWKKAGGGKTVEVSKQDITGLTWTEQSKGFQLGVKRRKGPYLYFSGFRSQDRKTFEELGDELGCSLENQNLATKGHNWGNAIIDGSTLVFMVDGKPAFRIPLPDVTQVQGSTTDVMLELPVDDTAGGEHEDALMEMGFFVPRTAEGFTGEEEEDDTPSATLFHDSLMRHTEAAAATGDMVASFPAVSVTNPRGRFDIEMYLNFMKLVGQNQDYRIQYDSLHRLFLLPRPNSSQTIVAISLDPPIRKGNTYYPFIICQFSNDEERLLELDISDDALAAKNAESSGRPTERTMEGALPDVFAKALRGLATAKLTKPGSFLTSDRSGCAVRCSFKADDGYLYPLEKAFFYVGKPPMLMVYEEQDSVEFLRQGGGVLAASAKTFDLAVRSSDQELLFRGIAKSEWSNLFEFIEAKRMRIENIKEAKMGPGGPGPGRAIDLDLGDDIDTGMARMQANMGDEEGSEEDEDFEAGAAEQEEAEDEGDESGSDASGDATMVDEDDAPRKKLPASEKPAKKPVKPRDKKEKAAPADGAAKPKAKRAKKDKNAPKGALSAFMFFSNASREQVKAENPGIPVTGVAKILGEKWKQLSNTDREPYNEQAKADKARATQEKAAYAEQKKAAEAGAAGGADVMSE</sequence>
<dbReference type="Gene3D" id="2.30.29.30">
    <property type="entry name" value="Pleckstrin-homology domain (PH domain)/Phosphotyrosine-binding domain (PTB)"/>
    <property type="match status" value="2"/>
</dbReference>
<evidence type="ECO:0000256" key="6">
    <source>
        <dbReference type="ARBA" id="ARBA00023015"/>
    </source>
</evidence>
<dbReference type="InterPro" id="IPR038167">
    <property type="entry name" value="SSRP1_sf"/>
</dbReference>
<reference evidence="15 16" key="1">
    <citation type="journal article" date="2024" name="Nat. Commun.">
        <title>Phylogenomics reveals the evolutionary origins of lichenization in chlorophyte algae.</title>
        <authorList>
            <person name="Puginier C."/>
            <person name="Libourel C."/>
            <person name="Otte J."/>
            <person name="Skaloud P."/>
            <person name="Haon M."/>
            <person name="Grisel S."/>
            <person name="Petersen M."/>
            <person name="Berrin J.G."/>
            <person name="Delaux P.M."/>
            <person name="Dal Grande F."/>
            <person name="Keller J."/>
        </authorList>
    </citation>
    <scope>NUCLEOTIDE SEQUENCE [LARGE SCALE GENOMIC DNA]</scope>
    <source>
        <strain evidence="15 16">SAG 2523</strain>
    </source>
</reference>
<dbReference type="SMART" id="SM01287">
    <property type="entry name" value="Rtt106"/>
    <property type="match status" value="1"/>
</dbReference>
<evidence type="ECO:0000256" key="3">
    <source>
        <dbReference type="ARBA" id="ARBA00022454"/>
    </source>
</evidence>
<keyword evidence="5 12" id="KW-0227">DNA damage</keyword>
<dbReference type="SMART" id="SM00398">
    <property type="entry name" value="HMG"/>
    <property type="match status" value="1"/>
</dbReference>
<keyword evidence="4 12" id="KW-0235">DNA replication</keyword>
<feature type="region of interest" description="Disordered" evidence="13">
    <location>
        <begin position="615"/>
        <end position="660"/>
    </location>
</feature>
<evidence type="ECO:0000256" key="11">
    <source>
        <dbReference type="PROSITE-ProRule" id="PRU00267"/>
    </source>
</evidence>
<accession>A0AAW1STR5</accession>
<dbReference type="Pfam" id="PF00505">
    <property type="entry name" value="HMG_box"/>
    <property type="match status" value="1"/>
</dbReference>
<feature type="compositionally biased region" description="Basic and acidic residues" evidence="13">
    <location>
        <begin position="615"/>
        <end position="635"/>
    </location>
</feature>
<comment type="subunit">
    <text evidence="2">Component of the FACT complex, a stable heterodimer of SPT16 and SSRP1.</text>
</comment>
<dbReference type="Pfam" id="PF03531">
    <property type="entry name" value="SSrecog"/>
    <property type="match status" value="1"/>
</dbReference>
<keyword evidence="3 12" id="KW-0158">Chromosome</keyword>
<feature type="region of interest" description="Disordered" evidence="13">
    <location>
        <begin position="449"/>
        <end position="468"/>
    </location>
</feature>
<keyword evidence="9 12" id="KW-0234">DNA repair</keyword>
<keyword evidence="6 12" id="KW-0805">Transcription regulation</keyword>
<dbReference type="InterPro" id="IPR011993">
    <property type="entry name" value="PH-like_dom_sf"/>
</dbReference>
<dbReference type="InterPro" id="IPR009071">
    <property type="entry name" value="HMG_box_dom"/>
</dbReference>
<dbReference type="GO" id="GO:0031491">
    <property type="term" value="F:nucleosome binding"/>
    <property type="evidence" value="ECO:0007669"/>
    <property type="project" value="TreeGrafter"/>
</dbReference>
<dbReference type="Pfam" id="PF08512">
    <property type="entry name" value="Rttp106-like_middle"/>
    <property type="match status" value="1"/>
</dbReference>
<keyword evidence="7 11" id="KW-0238">DNA-binding</keyword>
<dbReference type="FunFam" id="1.10.30.10:FF:000016">
    <property type="entry name" value="FACT complex subunit SSRP1"/>
    <property type="match status" value="1"/>
</dbReference>
<evidence type="ECO:0000256" key="1">
    <source>
        <dbReference type="ARBA" id="ARBA00010060"/>
    </source>
</evidence>
<feature type="compositionally biased region" description="Acidic residues" evidence="13">
    <location>
        <begin position="483"/>
        <end position="512"/>
    </location>
</feature>
<dbReference type="SUPFAM" id="SSF47095">
    <property type="entry name" value="HMG-box"/>
    <property type="match status" value="1"/>
</dbReference>
<evidence type="ECO:0000313" key="15">
    <source>
        <dbReference type="EMBL" id="KAK9855492.1"/>
    </source>
</evidence>
<name>A0AAW1STR5_9CHLO</name>
<evidence type="ECO:0000256" key="7">
    <source>
        <dbReference type="ARBA" id="ARBA00023125"/>
    </source>
</evidence>
<feature type="domain" description="HMG box" evidence="14">
    <location>
        <begin position="573"/>
        <end position="641"/>
    </location>
</feature>
<evidence type="ECO:0000256" key="8">
    <source>
        <dbReference type="ARBA" id="ARBA00023163"/>
    </source>
</evidence>
<dbReference type="InterPro" id="IPR036910">
    <property type="entry name" value="HMG_box_dom_sf"/>
</dbReference>
<evidence type="ECO:0000256" key="2">
    <source>
        <dbReference type="ARBA" id="ARBA00011111"/>
    </source>
</evidence>
<feature type="compositionally biased region" description="Basic and acidic residues" evidence="13">
    <location>
        <begin position="527"/>
        <end position="553"/>
    </location>
</feature>
<dbReference type="FunFam" id="2.30.29.150:FF:000001">
    <property type="entry name" value="Fact complex subunit ssrp1"/>
    <property type="match status" value="1"/>
</dbReference>
<dbReference type="GO" id="GO:0042393">
    <property type="term" value="F:histone binding"/>
    <property type="evidence" value="ECO:0007669"/>
    <property type="project" value="TreeGrafter"/>
</dbReference>
<keyword evidence="10 11" id="KW-0539">Nucleus</keyword>
<dbReference type="InterPro" id="IPR024954">
    <property type="entry name" value="SSRP1_DD"/>
</dbReference>
<dbReference type="SUPFAM" id="SSF50729">
    <property type="entry name" value="PH domain-like"/>
    <property type="match status" value="1"/>
</dbReference>
<dbReference type="CDD" id="cd13230">
    <property type="entry name" value="PH1_SSRP1-like"/>
    <property type="match status" value="1"/>
</dbReference>
<evidence type="ECO:0000256" key="12">
    <source>
        <dbReference type="RuleBase" id="RU364013"/>
    </source>
</evidence>
<feature type="region of interest" description="Disordered" evidence="13">
    <location>
        <begin position="481"/>
        <end position="574"/>
    </location>
</feature>
<dbReference type="PROSITE" id="PS50118">
    <property type="entry name" value="HMG_BOX_2"/>
    <property type="match status" value="1"/>
</dbReference>